<dbReference type="PANTHER" id="PTHR43792:SF9">
    <property type="entry name" value="RIBOSOMAL-PROTEIN-ALANINE ACETYLTRANSFERASE"/>
    <property type="match status" value="1"/>
</dbReference>
<dbReference type="PROSITE" id="PS51186">
    <property type="entry name" value="GNAT"/>
    <property type="match status" value="1"/>
</dbReference>
<dbReference type="Pfam" id="PF13302">
    <property type="entry name" value="Acetyltransf_3"/>
    <property type="match status" value="1"/>
</dbReference>
<dbReference type="OrthoDB" id="9811523at2"/>
<dbReference type="PANTHER" id="PTHR43792">
    <property type="entry name" value="GNAT FAMILY, PUTATIVE (AFU_ORTHOLOGUE AFUA_3G00765)-RELATED-RELATED"/>
    <property type="match status" value="1"/>
</dbReference>
<evidence type="ECO:0000313" key="3">
    <source>
        <dbReference type="Proteomes" id="UP000198312"/>
    </source>
</evidence>
<keyword evidence="3" id="KW-1185">Reference proteome</keyword>
<dbReference type="Proteomes" id="UP000198312">
    <property type="component" value="Chromosome"/>
</dbReference>
<dbReference type="GO" id="GO:0008999">
    <property type="term" value="F:protein-N-terminal-alanine acetyltransferase activity"/>
    <property type="evidence" value="ECO:0007669"/>
    <property type="project" value="TreeGrafter"/>
</dbReference>
<organism evidence="2 3">
    <name type="scientific">Virgibacillus phasianinus</name>
    <dbReference type="NCBI Taxonomy" id="2017483"/>
    <lineage>
        <taxon>Bacteria</taxon>
        <taxon>Bacillati</taxon>
        <taxon>Bacillota</taxon>
        <taxon>Bacilli</taxon>
        <taxon>Bacillales</taxon>
        <taxon>Bacillaceae</taxon>
        <taxon>Virgibacillus</taxon>
    </lineage>
</organism>
<accession>A0A220TZ10</accession>
<name>A0A220TZ10_9BACI</name>
<evidence type="ECO:0000313" key="2">
    <source>
        <dbReference type="EMBL" id="ASK61009.1"/>
    </source>
</evidence>
<dbReference type="Gene3D" id="3.40.630.30">
    <property type="match status" value="1"/>
</dbReference>
<feature type="domain" description="N-acetyltransferase" evidence="1">
    <location>
        <begin position="28"/>
        <end position="176"/>
    </location>
</feature>
<reference evidence="2 3" key="1">
    <citation type="submission" date="2017-07" db="EMBL/GenBank/DDBJ databases">
        <title>Virgibacillus sp. LM2416.</title>
        <authorList>
            <person name="Tak E.J."/>
            <person name="Bae J.-W."/>
        </authorList>
    </citation>
    <scope>NUCLEOTIDE SEQUENCE [LARGE SCALE GENOMIC DNA]</scope>
    <source>
        <strain evidence="2 3">LM2416</strain>
    </source>
</reference>
<dbReference type="InterPro" id="IPR051531">
    <property type="entry name" value="N-acetyltransferase"/>
</dbReference>
<keyword evidence="2" id="KW-0808">Transferase</keyword>
<dbReference type="EMBL" id="CP022315">
    <property type="protein sequence ID" value="ASK61009.1"/>
    <property type="molecule type" value="Genomic_DNA"/>
</dbReference>
<dbReference type="InterPro" id="IPR016181">
    <property type="entry name" value="Acyl_CoA_acyltransferase"/>
</dbReference>
<dbReference type="GO" id="GO:0005737">
    <property type="term" value="C:cytoplasm"/>
    <property type="evidence" value="ECO:0007669"/>
    <property type="project" value="TreeGrafter"/>
</dbReference>
<dbReference type="SUPFAM" id="SSF55729">
    <property type="entry name" value="Acyl-CoA N-acyltransferases (Nat)"/>
    <property type="match status" value="1"/>
</dbReference>
<gene>
    <name evidence="2" type="ORF">CFK37_01670</name>
</gene>
<proteinExistence type="predicted"/>
<evidence type="ECO:0000259" key="1">
    <source>
        <dbReference type="PROSITE" id="PS51186"/>
    </source>
</evidence>
<dbReference type="InterPro" id="IPR000182">
    <property type="entry name" value="GNAT_dom"/>
</dbReference>
<dbReference type="CDD" id="cd04301">
    <property type="entry name" value="NAT_SF"/>
    <property type="match status" value="1"/>
</dbReference>
<dbReference type="RefSeq" id="WP_089060286.1">
    <property type="nucleotide sequence ID" value="NZ_CP022315.1"/>
</dbReference>
<protein>
    <submittedName>
        <fullName evidence="2">GNAT family N-acetyltransferase</fullName>
    </submittedName>
</protein>
<sequence>MDFPTFETQRLKLVHIDHQYDQAYFDIMSEDKVTEYYGMDSLKKVNQASKIIDSFEDTYMKKHGIRWGIIWKETRTFIGTIGLNNLSTWSKRAEIGYELHPDHWRKGIATEAIRSVLGYSFREMGLFRMGAITFPDNVSSNNLLEKVGFKKEGILRGYLYQGDKSHDAYVFSMLRSEWLD</sequence>
<dbReference type="KEGG" id="vil:CFK37_01670"/>
<dbReference type="AlphaFoldDB" id="A0A220TZ10"/>